<gene>
    <name evidence="2" type="ORF">QNJ86_10975</name>
</gene>
<feature type="transmembrane region" description="Helical" evidence="1">
    <location>
        <begin position="266"/>
        <end position="288"/>
    </location>
</feature>
<protein>
    <recommendedName>
        <fullName evidence="4">DMSO reductase</fullName>
    </recommendedName>
</protein>
<dbReference type="EMBL" id="JASJEU010000022">
    <property type="protein sequence ID" value="MDJ1651325.1"/>
    <property type="molecule type" value="Genomic_DNA"/>
</dbReference>
<keyword evidence="1" id="KW-0812">Transmembrane</keyword>
<accession>A0ABT7DP61</accession>
<dbReference type="RefSeq" id="WP_283832672.1">
    <property type="nucleotide sequence ID" value="NZ_JASJEU010000022.1"/>
</dbReference>
<feature type="transmembrane region" description="Helical" evidence="1">
    <location>
        <begin position="174"/>
        <end position="193"/>
    </location>
</feature>
<keyword evidence="1" id="KW-0472">Membrane</keyword>
<name>A0ABT7DP61_9ACTN</name>
<keyword evidence="3" id="KW-1185">Reference proteome</keyword>
<feature type="transmembrane region" description="Helical" evidence="1">
    <location>
        <begin position="109"/>
        <end position="130"/>
    </location>
</feature>
<evidence type="ECO:0008006" key="4">
    <source>
        <dbReference type="Google" id="ProtNLM"/>
    </source>
</evidence>
<evidence type="ECO:0000256" key="1">
    <source>
        <dbReference type="SAM" id="Phobius"/>
    </source>
</evidence>
<sequence>MELQWPLIVFTTLVAWSAGLFASQCALALKGEGKKTQMIAWIVSAALLVVGGIAVFLHLEHWERIFNGFGHLTSGITQELIAIVVLAVVAVIYLAFLRKAGDEGKIPSWLAVLGIVVSVVLVVVMAHSYMMAARPAWNSVLWIVYVVGNACVLGPATMALLCSLKGDASPFGQLLAVVGAAVNAVATVAYLIAMQMSGAAFTNVGSHFTTITPMNPAIDYAALTNVFTGEQALLTWLGVVLVGAVVPLAALLVAKKQGKEGSWKMWAAVAIVAAAVGAVCMRVVFYNLGASIFMFY</sequence>
<organism evidence="2 3">
    <name type="scientific">Gordonibacter faecis</name>
    <dbReference type="NCBI Taxonomy" id="3047475"/>
    <lineage>
        <taxon>Bacteria</taxon>
        <taxon>Bacillati</taxon>
        <taxon>Actinomycetota</taxon>
        <taxon>Coriobacteriia</taxon>
        <taxon>Eggerthellales</taxon>
        <taxon>Eggerthellaceae</taxon>
        <taxon>Gordonibacter</taxon>
    </lineage>
</organism>
<evidence type="ECO:0000313" key="3">
    <source>
        <dbReference type="Proteomes" id="UP001232750"/>
    </source>
</evidence>
<feature type="transmembrane region" description="Helical" evidence="1">
    <location>
        <begin position="39"/>
        <end position="59"/>
    </location>
</feature>
<dbReference type="InterPro" id="IPR007059">
    <property type="entry name" value="DmsC"/>
</dbReference>
<feature type="transmembrane region" description="Helical" evidence="1">
    <location>
        <begin position="142"/>
        <end position="162"/>
    </location>
</feature>
<dbReference type="PANTHER" id="PTHR38095">
    <property type="entry name" value="ANAEROBIC DIMETHYL SULFOXIDE REDUCTASE CHAIN YNFH"/>
    <property type="match status" value="1"/>
</dbReference>
<feature type="transmembrane region" description="Helical" evidence="1">
    <location>
        <begin position="79"/>
        <end position="97"/>
    </location>
</feature>
<comment type="caution">
    <text evidence="2">The sequence shown here is derived from an EMBL/GenBank/DDBJ whole genome shotgun (WGS) entry which is preliminary data.</text>
</comment>
<reference evidence="2 3" key="1">
    <citation type="submission" date="2023-05" db="EMBL/GenBank/DDBJ databases">
        <title>Gordonibacter KGMB12511T sp. nov., isolated from faeces of healthy Korean.</title>
        <authorList>
            <person name="Kim H.S."/>
            <person name="Kim J.-S."/>
            <person name="Suh M.K."/>
            <person name="Eom M.K."/>
            <person name="Do H.E."/>
            <person name="Lee J.-S."/>
        </authorList>
    </citation>
    <scope>NUCLEOTIDE SEQUENCE [LARGE SCALE GENOMIC DNA]</scope>
    <source>
        <strain evidence="2 3">KGMB12511</strain>
    </source>
</reference>
<evidence type="ECO:0000313" key="2">
    <source>
        <dbReference type="EMBL" id="MDJ1651325.1"/>
    </source>
</evidence>
<feature type="transmembrane region" description="Helical" evidence="1">
    <location>
        <begin position="6"/>
        <end position="27"/>
    </location>
</feature>
<keyword evidence="1" id="KW-1133">Transmembrane helix</keyword>
<proteinExistence type="predicted"/>
<dbReference type="Proteomes" id="UP001232750">
    <property type="component" value="Unassembled WGS sequence"/>
</dbReference>
<feature type="transmembrane region" description="Helical" evidence="1">
    <location>
        <begin position="233"/>
        <end position="254"/>
    </location>
</feature>
<dbReference type="PANTHER" id="PTHR38095:SF2">
    <property type="entry name" value="ANAEROBIC DIMETHYL SULFOXIDE REDUCTASE CHAIN C"/>
    <property type="match status" value="1"/>
</dbReference>